<sequence>MKLAFVLLLAFIAGSYAAPKPGVKASGDCDSGYCEALENLYKNIPKYLDGMENQVCQAVSEIFPDSFRQFLNQLCHEFINQEKGPIIAQIRQQIKQQGGADDCDFGGSKAGTARDDDDCDHSPYCEALENVYKNMPNYIGSMINQICDMLPTSFEGFCKQLADSLKAELVAGFRQQIKQQAQEFGCDDIGSK</sequence>
<evidence type="ECO:0000256" key="1">
    <source>
        <dbReference type="SAM" id="SignalP"/>
    </source>
</evidence>
<dbReference type="AlphaFoldDB" id="A0A914VZ72"/>
<proteinExistence type="predicted"/>
<feature type="signal peptide" evidence="1">
    <location>
        <begin position="1"/>
        <end position="17"/>
    </location>
</feature>
<organism evidence="2 3">
    <name type="scientific">Plectus sambesii</name>
    <dbReference type="NCBI Taxonomy" id="2011161"/>
    <lineage>
        <taxon>Eukaryota</taxon>
        <taxon>Metazoa</taxon>
        <taxon>Ecdysozoa</taxon>
        <taxon>Nematoda</taxon>
        <taxon>Chromadorea</taxon>
        <taxon>Plectida</taxon>
        <taxon>Plectina</taxon>
        <taxon>Plectoidea</taxon>
        <taxon>Plectidae</taxon>
        <taxon>Plectus</taxon>
    </lineage>
</organism>
<evidence type="ECO:0000313" key="3">
    <source>
        <dbReference type="WBParaSite" id="PSAMB.scaffold26size110003.g645.t1"/>
    </source>
</evidence>
<reference evidence="3" key="1">
    <citation type="submission" date="2022-11" db="UniProtKB">
        <authorList>
            <consortium name="WormBaseParasite"/>
        </authorList>
    </citation>
    <scope>IDENTIFICATION</scope>
</reference>
<keyword evidence="2" id="KW-1185">Reference proteome</keyword>
<accession>A0A914VZ72</accession>
<name>A0A914VZ72_9BILA</name>
<dbReference type="Proteomes" id="UP000887566">
    <property type="component" value="Unplaced"/>
</dbReference>
<feature type="chain" id="PRO_5037778393" evidence="1">
    <location>
        <begin position="18"/>
        <end position="192"/>
    </location>
</feature>
<dbReference type="WBParaSite" id="PSAMB.scaffold26size110003.g645.t1">
    <property type="protein sequence ID" value="PSAMB.scaffold26size110003.g645.t1"/>
    <property type="gene ID" value="PSAMB.scaffold26size110003.g645"/>
</dbReference>
<protein>
    <submittedName>
        <fullName evidence="3">Uncharacterized protein</fullName>
    </submittedName>
</protein>
<keyword evidence="1" id="KW-0732">Signal</keyword>
<evidence type="ECO:0000313" key="2">
    <source>
        <dbReference type="Proteomes" id="UP000887566"/>
    </source>
</evidence>